<name>A0A835JF40_9ROSI</name>
<dbReference type="OrthoDB" id="1931513at2759"/>
<organism evidence="1 2">
    <name type="scientific">Salix dunnii</name>
    <dbReference type="NCBI Taxonomy" id="1413687"/>
    <lineage>
        <taxon>Eukaryota</taxon>
        <taxon>Viridiplantae</taxon>
        <taxon>Streptophyta</taxon>
        <taxon>Embryophyta</taxon>
        <taxon>Tracheophyta</taxon>
        <taxon>Spermatophyta</taxon>
        <taxon>Magnoliopsida</taxon>
        <taxon>eudicotyledons</taxon>
        <taxon>Gunneridae</taxon>
        <taxon>Pentapetalae</taxon>
        <taxon>rosids</taxon>
        <taxon>fabids</taxon>
        <taxon>Malpighiales</taxon>
        <taxon>Salicaceae</taxon>
        <taxon>Saliceae</taxon>
        <taxon>Salix</taxon>
    </lineage>
</organism>
<comment type="caution">
    <text evidence="1">The sequence shown here is derived from an EMBL/GenBank/DDBJ whole genome shotgun (WGS) entry which is preliminary data.</text>
</comment>
<protein>
    <submittedName>
        <fullName evidence="1">Uncharacterized protein</fullName>
    </submittedName>
</protein>
<dbReference type="Proteomes" id="UP000657918">
    <property type="component" value="Unassembled WGS sequence"/>
</dbReference>
<dbReference type="EMBL" id="JADGMS010000015">
    <property type="protein sequence ID" value="KAF9667608.1"/>
    <property type="molecule type" value="Genomic_DNA"/>
</dbReference>
<keyword evidence="2" id="KW-1185">Reference proteome</keyword>
<sequence>MVQCILRYVKGTIEIGLHFSSHTTLDLFDFSEKQHIAARFQRITNKGKEKKDDCRFQKMLNLNPIC</sequence>
<proteinExistence type="predicted"/>
<evidence type="ECO:0000313" key="1">
    <source>
        <dbReference type="EMBL" id="KAF9667608.1"/>
    </source>
</evidence>
<evidence type="ECO:0000313" key="2">
    <source>
        <dbReference type="Proteomes" id="UP000657918"/>
    </source>
</evidence>
<reference evidence="1 2" key="1">
    <citation type="submission" date="2020-10" db="EMBL/GenBank/DDBJ databases">
        <title>Plant Genome Project.</title>
        <authorList>
            <person name="Zhang R.-G."/>
        </authorList>
    </citation>
    <scope>NUCLEOTIDE SEQUENCE [LARGE SCALE GENOMIC DNA]</scope>
    <source>
        <strain evidence="1">FAFU-HL-1</strain>
        <tissue evidence="1">Leaf</tissue>
    </source>
</reference>
<accession>A0A835JF40</accession>
<dbReference type="AlphaFoldDB" id="A0A835JF40"/>
<gene>
    <name evidence="1" type="ORF">SADUNF_Sadunf15G0041300</name>
</gene>